<dbReference type="EMBL" id="QXXA01000010">
    <property type="protein sequence ID" value="NBI07033.1"/>
    <property type="molecule type" value="Genomic_DNA"/>
</dbReference>
<evidence type="ECO:0000256" key="2">
    <source>
        <dbReference type="ARBA" id="ARBA00022692"/>
    </source>
</evidence>
<dbReference type="AlphaFoldDB" id="A0A845R3B9"/>
<dbReference type="RefSeq" id="WP_160197510.1">
    <property type="nucleotide sequence ID" value="NZ_QXXA01000010.1"/>
</dbReference>
<evidence type="ECO:0000313" key="7">
    <source>
        <dbReference type="Proteomes" id="UP000467132"/>
    </source>
</evidence>
<protein>
    <submittedName>
        <fullName evidence="6">Polysaccharide biosynthesis protein</fullName>
    </submittedName>
</protein>
<dbReference type="SUPFAM" id="SSF53756">
    <property type="entry name" value="UDP-Glycosyltransferase/glycogen phosphorylase"/>
    <property type="match status" value="1"/>
</dbReference>
<organism evidence="6 7">
    <name type="scientific">Senegalia massiliensis</name>
    <dbReference type="NCBI Taxonomy" id="1720316"/>
    <lineage>
        <taxon>Bacteria</taxon>
        <taxon>Bacillati</taxon>
        <taxon>Bacillota</taxon>
        <taxon>Clostridia</taxon>
        <taxon>Eubacteriales</taxon>
        <taxon>Clostridiaceae</taxon>
        <taxon>Senegalia</taxon>
    </lineage>
</organism>
<evidence type="ECO:0000256" key="5">
    <source>
        <dbReference type="ARBA" id="ARBA00023136"/>
    </source>
</evidence>
<name>A0A845R3B9_9CLOT</name>
<dbReference type="Proteomes" id="UP000467132">
    <property type="component" value="Unassembled WGS sequence"/>
</dbReference>
<dbReference type="OrthoDB" id="555447at2"/>
<dbReference type="Gene3D" id="3.40.50.2000">
    <property type="entry name" value="Glycogen Phosphorylase B"/>
    <property type="match status" value="1"/>
</dbReference>
<reference evidence="6 7" key="1">
    <citation type="submission" date="2018-08" db="EMBL/GenBank/DDBJ databases">
        <title>Murine metabolic-syndrome-specific gut microbial biobank.</title>
        <authorList>
            <person name="Liu C."/>
        </authorList>
    </citation>
    <scope>NUCLEOTIDE SEQUENCE [LARGE SCALE GENOMIC DNA]</scope>
    <source>
        <strain evidence="6 7">583</strain>
    </source>
</reference>
<keyword evidence="7" id="KW-1185">Reference proteome</keyword>
<keyword evidence="4" id="KW-1133">Transmembrane helix</keyword>
<gene>
    <name evidence="6" type="ORF">D3Z33_09225</name>
</gene>
<evidence type="ECO:0000256" key="3">
    <source>
        <dbReference type="ARBA" id="ARBA00022824"/>
    </source>
</evidence>
<evidence type="ECO:0000256" key="1">
    <source>
        <dbReference type="ARBA" id="ARBA00004389"/>
    </source>
</evidence>
<comment type="caution">
    <text evidence="6">The sequence shown here is derived from an EMBL/GenBank/DDBJ whole genome shotgun (WGS) entry which is preliminary data.</text>
</comment>
<accession>A0A845R3B9</accession>
<keyword evidence="5" id="KW-0472">Membrane</keyword>
<dbReference type="Pfam" id="PF08660">
    <property type="entry name" value="Alg14"/>
    <property type="match status" value="1"/>
</dbReference>
<dbReference type="InterPro" id="IPR013969">
    <property type="entry name" value="Oligosacch_biosynth_Alg14"/>
</dbReference>
<dbReference type="PANTHER" id="PTHR12154">
    <property type="entry name" value="GLYCOSYL TRANSFERASE-RELATED"/>
    <property type="match status" value="1"/>
</dbReference>
<dbReference type="GO" id="GO:0006488">
    <property type="term" value="P:dolichol-linked oligosaccharide biosynthetic process"/>
    <property type="evidence" value="ECO:0007669"/>
    <property type="project" value="InterPro"/>
</dbReference>
<keyword evidence="2" id="KW-0812">Transmembrane</keyword>
<dbReference type="GO" id="GO:0004577">
    <property type="term" value="F:N-acetylglucosaminyldiphosphodolichol N-acetylglucosaminyltransferase activity"/>
    <property type="evidence" value="ECO:0007669"/>
    <property type="project" value="TreeGrafter"/>
</dbReference>
<comment type="subcellular location">
    <subcellularLocation>
        <location evidence="1">Endoplasmic reticulum membrane</location>
        <topology evidence="1">Single-pass membrane protein</topology>
    </subcellularLocation>
</comment>
<proteinExistence type="predicted"/>
<dbReference type="PANTHER" id="PTHR12154:SF4">
    <property type="entry name" value="UDP-N-ACETYLGLUCOSAMINE TRANSFERASE SUBUNIT ALG14 HOMOLOG"/>
    <property type="match status" value="1"/>
</dbReference>
<dbReference type="NCBIfam" id="NF041549">
    <property type="entry name" value="PssD"/>
    <property type="match status" value="1"/>
</dbReference>
<evidence type="ECO:0000256" key="4">
    <source>
        <dbReference type="ARBA" id="ARBA00022989"/>
    </source>
</evidence>
<evidence type="ECO:0000313" key="6">
    <source>
        <dbReference type="EMBL" id="NBI07033.1"/>
    </source>
</evidence>
<sequence>MYKTKYLFTSSAGGHYAQLKSLINKINVDDYLVLTERTKIKQKSSNKIKFLLYGSTDEFHYILKLIYNFIKSLIIFIKYRPRYIISTGVHSTIPIIIIGKIFGSKIIYIESYAKVYTGTRTGKFIYKYKLYDYFFVQWKELLAVYPKAIYGGSIY</sequence>
<keyword evidence="3" id="KW-0256">Endoplasmic reticulum</keyword>